<dbReference type="Gene3D" id="3.90.180.10">
    <property type="entry name" value="Medium-chain alcohol dehydrogenases, catalytic domain"/>
    <property type="match status" value="1"/>
</dbReference>
<dbReference type="InterPro" id="IPR036291">
    <property type="entry name" value="NAD(P)-bd_dom_sf"/>
</dbReference>
<dbReference type="FunFam" id="3.40.50.720:FF:000053">
    <property type="entry name" value="Quinone oxidoreductase 1"/>
    <property type="match status" value="1"/>
</dbReference>
<dbReference type="GO" id="GO:0003960">
    <property type="term" value="F:quinone reductase (NADPH) activity"/>
    <property type="evidence" value="ECO:0007669"/>
    <property type="project" value="InterPro"/>
</dbReference>
<dbReference type="OrthoDB" id="9805883at2"/>
<dbReference type="InterPro" id="IPR013149">
    <property type="entry name" value="ADH-like_C"/>
</dbReference>
<evidence type="ECO:0000256" key="1">
    <source>
        <dbReference type="ARBA" id="ARBA00022857"/>
    </source>
</evidence>
<keyword evidence="2" id="KW-0560">Oxidoreductase</keyword>
<dbReference type="GO" id="GO:0070402">
    <property type="term" value="F:NADPH binding"/>
    <property type="evidence" value="ECO:0007669"/>
    <property type="project" value="TreeGrafter"/>
</dbReference>
<dbReference type="Proteomes" id="UP000249725">
    <property type="component" value="Unassembled WGS sequence"/>
</dbReference>
<dbReference type="GO" id="GO:0035925">
    <property type="term" value="F:mRNA 3'-UTR AU-rich region binding"/>
    <property type="evidence" value="ECO:0007669"/>
    <property type="project" value="TreeGrafter"/>
</dbReference>
<sequence length="323" mass="33797">MRAVRFQRTGGPEVLEVVEVADPQPGPGEVLIRHAAIGVNFIDTYHRSGLYPLPLPSGLGSEGAGEVVAVGEGVTRFKVGDMAAYAGGAPGAYAELSVRKADRVVRVPAGIDASTAAAALLKGMTSEFLLRRCYPVQAGQTILVHAAAGGVGQMMVQWAKSLGAVVIGTVGSEDKAQRARELGCDHVILYREQDVAEEVRRITDGTGVPVAYDSVGRDTFEGTLASLGRRGMFVSFGNASGPAPAFEPARLQRAGSLFFTRPTLFDYVATTEELDASASALFEVLASRVVKVEVGQTFALAEAAAAHQALESRATIGATLLLP</sequence>
<evidence type="ECO:0000313" key="5">
    <source>
        <dbReference type="Proteomes" id="UP000249725"/>
    </source>
</evidence>
<dbReference type="PROSITE" id="PS01162">
    <property type="entry name" value="QOR_ZETA_CRYSTAL"/>
    <property type="match status" value="1"/>
</dbReference>
<reference evidence="5" key="1">
    <citation type="submission" date="2018-05" db="EMBL/GenBank/DDBJ databases">
        <authorList>
            <person name="Li X."/>
        </authorList>
    </citation>
    <scope>NUCLEOTIDE SEQUENCE [LARGE SCALE GENOMIC DNA]</scope>
    <source>
        <strain evidence="5">YIM 73061</strain>
    </source>
</reference>
<feature type="domain" description="Enoyl reductase (ER)" evidence="3">
    <location>
        <begin position="10"/>
        <end position="321"/>
    </location>
</feature>
<dbReference type="Pfam" id="PF08240">
    <property type="entry name" value="ADH_N"/>
    <property type="match status" value="1"/>
</dbReference>
<gene>
    <name evidence="4" type="ORF">DJ018_05025</name>
</gene>
<dbReference type="SMART" id="SM00829">
    <property type="entry name" value="PKS_ER"/>
    <property type="match status" value="1"/>
</dbReference>
<dbReference type="Pfam" id="PF00107">
    <property type="entry name" value="ADH_zinc_N"/>
    <property type="match status" value="1"/>
</dbReference>
<dbReference type="PANTHER" id="PTHR48106:SF13">
    <property type="entry name" value="QUINONE OXIDOREDUCTASE-RELATED"/>
    <property type="match status" value="1"/>
</dbReference>
<protein>
    <submittedName>
        <fullName evidence="4">Quinone oxidoreductase</fullName>
    </submittedName>
</protein>
<dbReference type="GO" id="GO:0008270">
    <property type="term" value="F:zinc ion binding"/>
    <property type="evidence" value="ECO:0007669"/>
    <property type="project" value="InterPro"/>
</dbReference>
<dbReference type="Gene3D" id="3.40.50.720">
    <property type="entry name" value="NAD(P)-binding Rossmann-like Domain"/>
    <property type="match status" value="1"/>
</dbReference>
<dbReference type="InterPro" id="IPR047618">
    <property type="entry name" value="QOR-like"/>
</dbReference>
<comment type="caution">
    <text evidence="4">The sequence shown here is derived from an EMBL/GenBank/DDBJ whole genome shotgun (WGS) entry which is preliminary data.</text>
</comment>
<name>A0A328AQM6_9CAUL</name>
<evidence type="ECO:0000313" key="4">
    <source>
        <dbReference type="EMBL" id="RAK57310.1"/>
    </source>
</evidence>
<keyword evidence="5" id="KW-1185">Reference proteome</keyword>
<evidence type="ECO:0000259" key="3">
    <source>
        <dbReference type="SMART" id="SM00829"/>
    </source>
</evidence>
<evidence type="ECO:0000256" key="2">
    <source>
        <dbReference type="ARBA" id="ARBA00023002"/>
    </source>
</evidence>
<dbReference type="NCBIfam" id="NF008024">
    <property type="entry name" value="PRK10754.1"/>
    <property type="match status" value="1"/>
</dbReference>
<dbReference type="SUPFAM" id="SSF50129">
    <property type="entry name" value="GroES-like"/>
    <property type="match status" value="1"/>
</dbReference>
<keyword evidence="1" id="KW-0521">NADP</keyword>
<dbReference type="SUPFAM" id="SSF51735">
    <property type="entry name" value="NAD(P)-binding Rossmann-fold domains"/>
    <property type="match status" value="1"/>
</dbReference>
<dbReference type="InterPro" id="IPR013154">
    <property type="entry name" value="ADH-like_N"/>
</dbReference>
<organism evidence="4 5">
    <name type="scientific">Phenylobacterium deserti</name>
    <dbReference type="NCBI Taxonomy" id="1914756"/>
    <lineage>
        <taxon>Bacteria</taxon>
        <taxon>Pseudomonadati</taxon>
        <taxon>Pseudomonadota</taxon>
        <taxon>Alphaproteobacteria</taxon>
        <taxon>Caulobacterales</taxon>
        <taxon>Caulobacteraceae</taxon>
        <taxon>Phenylobacterium</taxon>
    </lineage>
</organism>
<dbReference type="AlphaFoldDB" id="A0A328AQM6"/>
<dbReference type="RefSeq" id="WP_111513762.1">
    <property type="nucleotide sequence ID" value="NZ_QFYR01000001.1"/>
</dbReference>
<dbReference type="PANTHER" id="PTHR48106">
    <property type="entry name" value="QUINONE OXIDOREDUCTASE PIG3-RELATED"/>
    <property type="match status" value="1"/>
</dbReference>
<dbReference type="InterPro" id="IPR020843">
    <property type="entry name" value="ER"/>
</dbReference>
<dbReference type="EMBL" id="QFYR01000001">
    <property type="protein sequence ID" value="RAK57310.1"/>
    <property type="molecule type" value="Genomic_DNA"/>
</dbReference>
<dbReference type="CDD" id="cd05286">
    <property type="entry name" value="QOR2"/>
    <property type="match status" value="1"/>
</dbReference>
<proteinExistence type="predicted"/>
<dbReference type="GO" id="GO:0005829">
    <property type="term" value="C:cytosol"/>
    <property type="evidence" value="ECO:0007669"/>
    <property type="project" value="TreeGrafter"/>
</dbReference>
<dbReference type="InterPro" id="IPR002364">
    <property type="entry name" value="Quin_OxRdtase/zeta-crystal_CS"/>
</dbReference>
<accession>A0A328AQM6</accession>
<dbReference type="InterPro" id="IPR011032">
    <property type="entry name" value="GroES-like_sf"/>
</dbReference>